<dbReference type="EMBL" id="WTVG01000097">
    <property type="protein sequence ID" value="NMG26832.1"/>
    <property type="molecule type" value="Genomic_DNA"/>
</dbReference>
<dbReference type="GO" id="GO:0004497">
    <property type="term" value="F:monooxygenase activity"/>
    <property type="evidence" value="ECO:0007669"/>
    <property type="project" value="UniProtKB-KW"/>
</dbReference>
<sequence>MIAYTPPGFHVSPCDQVSFVVRHRVREGCSTEYEDWLRRIMERAAGFPGHLGVQVARPPEGGREYVIVVRFASEREARRWGDSTDRRDLVDIVRGCLEGGDAVEIHSGIDFWFTPEAPGQHHPVRWKQWLVTTSVIWPLTLVVPPVLEPLFRSLPLAGQWGVSHGIVAATIVALVIYLIMPPYVKFLAGWLFR</sequence>
<keyword evidence="1" id="KW-1133">Transmembrane helix</keyword>
<dbReference type="Gene3D" id="3.30.70.100">
    <property type="match status" value="1"/>
</dbReference>
<dbReference type="PROSITE" id="PS51725">
    <property type="entry name" value="ABM"/>
    <property type="match status" value="1"/>
</dbReference>
<evidence type="ECO:0000259" key="2">
    <source>
        <dbReference type="PROSITE" id="PS51725"/>
    </source>
</evidence>
<keyword evidence="1" id="KW-0472">Membrane</keyword>
<protein>
    <submittedName>
        <fullName evidence="3">Antibiotic biosynthesis monooxygenase</fullName>
    </submittedName>
</protein>
<evidence type="ECO:0000313" key="4">
    <source>
        <dbReference type="EMBL" id="NMG26832.1"/>
    </source>
</evidence>
<reference evidence="3" key="1">
    <citation type="journal article" date="2007" name="J. Bacteriol.">
        <title>Heterologous expression and identification of the genes involved in anaerobic degradation of 1,3-dihydroxybenzene (resorcinol) in Azoarcus anaerobius.</title>
        <authorList>
            <person name="Darley P.I."/>
            <person name="Hellstern J.A."/>
            <person name="Medina-Bellver J.I."/>
            <person name="Marques S."/>
            <person name="Schink B."/>
            <person name="Philipp B."/>
        </authorList>
    </citation>
    <scope>NUCLEOTIDE SEQUENCE</scope>
</reference>
<dbReference type="Pfam" id="PF03992">
    <property type="entry name" value="ABM"/>
    <property type="match status" value="1"/>
</dbReference>
<dbReference type="SUPFAM" id="SSF54909">
    <property type="entry name" value="Dimeric alpha+beta barrel"/>
    <property type="match status" value="1"/>
</dbReference>
<dbReference type="PANTHER" id="PTHR40057">
    <property type="entry name" value="SLR1162 PROTEIN"/>
    <property type="match status" value="1"/>
</dbReference>
<feature type="transmembrane region" description="Helical" evidence="1">
    <location>
        <begin position="167"/>
        <end position="192"/>
    </location>
</feature>
<evidence type="ECO:0000313" key="3">
    <source>
        <dbReference type="EMBL" id="ABK58628.1"/>
    </source>
</evidence>
<proteinExistence type="predicted"/>
<feature type="transmembrane region" description="Helical" evidence="1">
    <location>
        <begin position="129"/>
        <end position="147"/>
    </location>
</feature>
<dbReference type="InterPro" id="IPR007138">
    <property type="entry name" value="ABM_dom"/>
</dbReference>
<organism evidence="3">
    <name type="scientific">Aromatoleum anaerobium</name>
    <dbReference type="NCBI Taxonomy" id="182180"/>
    <lineage>
        <taxon>Bacteria</taxon>
        <taxon>Pseudomonadati</taxon>
        <taxon>Pseudomonadota</taxon>
        <taxon>Betaproteobacteria</taxon>
        <taxon>Rhodocyclales</taxon>
        <taxon>Rhodocyclaceae</taxon>
        <taxon>Aromatoleum</taxon>
    </lineage>
</organism>
<evidence type="ECO:0000313" key="5">
    <source>
        <dbReference type="Proteomes" id="UP000615989"/>
    </source>
</evidence>
<name>A0N0V0_9RHOO</name>
<accession>A0N0V0</accession>
<dbReference type="InterPro" id="IPR011008">
    <property type="entry name" value="Dimeric_a/b-barrel"/>
</dbReference>
<reference evidence="4" key="2">
    <citation type="submission" date="2019-12" db="EMBL/GenBank/DDBJ databases">
        <title>Comparative genomics gives insights into the taxonomy of the Azoarcus-Aromatoleum group and reveals separate origins of nif in the plant-associated Azoarcus and non-plant-associated Aromatoleum sub-groups.</title>
        <authorList>
            <person name="Lafos M."/>
            <person name="Maluk M."/>
            <person name="Batista M."/>
            <person name="Junghare M."/>
            <person name="Carmona M."/>
            <person name="Faoro H."/>
            <person name="Cruz L.M."/>
            <person name="Battistoni F."/>
            <person name="De Souza E."/>
            <person name="Pedrosa F."/>
            <person name="Chen W.-M."/>
            <person name="Poole P.S."/>
            <person name="Dixon R.A."/>
            <person name="James E.K."/>
        </authorList>
    </citation>
    <scope>NUCLEOTIDE SEQUENCE</scope>
    <source>
        <strain evidence="4">LuFRes1</strain>
    </source>
</reference>
<feature type="domain" description="ABM" evidence="2">
    <location>
        <begin position="17"/>
        <end position="105"/>
    </location>
</feature>
<dbReference type="EMBL" id="EF078692">
    <property type="protein sequence ID" value="ABK58628.1"/>
    <property type="molecule type" value="Genomic_DNA"/>
</dbReference>
<dbReference type="Proteomes" id="UP000615989">
    <property type="component" value="Unassembled WGS sequence"/>
</dbReference>
<gene>
    <name evidence="4" type="ORF">GO606_19435</name>
</gene>
<evidence type="ECO:0000256" key="1">
    <source>
        <dbReference type="SAM" id="Phobius"/>
    </source>
</evidence>
<dbReference type="RefSeq" id="WP_169120294.1">
    <property type="nucleotide sequence ID" value="NZ_WTVG02000001.1"/>
</dbReference>
<dbReference type="PANTHER" id="PTHR40057:SF1">
    <property type="entry name" value="SLR1162 PROTEIN"/>
    <property type="match status" value="1"/>
</dbReference>
<keyword evidence="3" id="KW-0503">Monooxygenase</keyword>
<keyword evidence="5" id="KW-1185">Reference proteome</keyword>
<dbReference type="AlphaFoldDB" id="A0N0V0"/>
<keyword evidence="3" id="KW-0560">Oxidoreductase</keyword>
<dbReference type="InterPro" id="IPR038762">
    <property type="entry name" value="ABM_predict"/>
</dbReference>
<keyword evidence="1" id="KW-0812">Transmembrane</keyword>